<sequence length="129" mass="15142">MYRLCGDNFPQMAHQKRFIERKYRQELKEMRRERERQERESDDDGDDSRNLQDAQPQQDEVSPDSLPNPYVKLICPEKVPSDMTSTILSCKRALWENHIRACITLSNAPQRVRVCLTGFEAQLTPADPY</sequence>
<evidence type="ECO:0000256" key="1">
    <source>
        <dbReference type="SAM" id="MobiDB-lite"/>
    </source>
</evidence>
<organism evidence="2 3">
    <name type="scientific">Electrophorus voltai</name>
    <dbReference type="NCBI Taxonomy" id="2609070"/>
    <lineage>
        <taxon>Eukaryota</taxon>
        <taxon>Metazoa</taxon>
        <taxon>Chordata</taxon>
        <taxon>Craniata</taxon>
        <taxon>Vertebrata</taxon>
        <taxon>Euteleostomi</taxon>
        <taxon>Actinopterygii</taxon>
        <taxon>Neopterygii</taxon>
        <taxon>Teleostei</taxon>
        <taxon>Ostariophysi</taxon>
        <taxon>Gymnotiformes</taxon>
        <taxon>Gymnotoidei</taxon>
        <taxon>Gymnotidae</taxon>
        <taxon>Electrophorus</taxon>
    </lineage>
</organism>
<evidence type="ECO:0000313" key="3">
    <source>
        <dbReference type="Proteomes" id="UP001239994"/>
    </source>
</evidence>
<dbReference type="Proteomes" id="UP001239994">
    <property type="component" value="Unassembled WGS sequence"/>
</dbReference>
<gene>
    <name evidence="2" type="ORF">P4O66_001554</name>
</gene>
<feature type="region of interest" description="Disordered" evidence="1">
    <location>
        <begin position="29"/>
        <end position="69"/>
    </location>
</feature>
<comment type="caution">
    <text evidence="2">The sequence shown here is derived from an EMBL/GenBank/DDBJ whole genome shotgun (WGS) entry which is preliminary data.</text>
</comment>
<dbReference type="AlphaFoldDB" id="A0AAD8Z693"/>
<protein>
    <submittedName>
        <fullName evidence="2">Uncharacterized protein</fullName>
    </submittedName>
</protein>
<proteinExistence type="predicted"/>
<reference evidence="2" key="1">
    <citation type="submission" date="2023-03" db="EMBL/GenBank/DDBJ databases">
        <title>Electrophorus voltai genome.</title>
        <authorList>
            <person name="Bian C."/>
        </authorList>
    </citation>
    <scope>NUCLEOTIDE SEQUENCE</scope>
    <source>
        <strain evidence="2">CB-2022</strain>
        <tissue evidence="2">Muscle</tissue>
    </source>
</reference>
<feature type="compositionally biased region" description="Basic and acidic residues" evidence="1">
    <location>
        <begin position="29"/>
        <end position="39"/>
    </location>
</feature>
<keyword evidence="3" id="KW-1185">Reference proteome</keyword>
<accession>A0AAD8Z693</accession>
<dbReference type="EMBL" id="JAROKS010000017">
    <property type="protein sequence ID" value="KAK1793828.1"/>
    <property type="molecule type" value="Genomic_DNA"/>
</dbReference>
<name>A0AAD8Z693_9TELE</name>
<evidence type="ECO:0000313" key="2">
    <source>
        <dbReference type="EMBL" id="KAK1793828.1"/>
    </source>
</evidence>